<dbReference type="HAMAP" id="MF_03162">
    <property type="entry name" value="RNA_methyltr_E_TRM7"/>
    <property type="match status" value="1"/>
</dbReference>
<dbReference type="Pfam" id="PF01728">
    <property type="entry name" value="FtsJ"/>
    <property type="match status" value="1"/>
</dbReference>
<gene>
    <name evidence="9" type="ORF">NADFUDRAFT_50128</name>
</gene>
<dbReference type="InterPro" id="IPR050082">
    <property type="entry name" value="RNA_methyltr_RlmE"/>
</dbReference>
<dbReference type="FunFam" id="3.40.50.150:FF:000176">
    <property type="entry name" value="tRNA (cytidine(32)/guanosine(34)-2'-O)-methyltransferase"/>
    <property type="match status" value="1"/>
</dbReference>
<dbReference type="GO" id="GO:0005737">
    <property type="term" value="C:cytoplasm"/>
    <property type="evidence" value="ECO:0007669"/>
    <property type="project" value="UniProtKB-SubCell"/>
</dbReference>
<dbReference type="STRING" id="857566.A0A1E3PN01"/>
<dbReference type="InterPro" id="IPR015507">
    <property type="entry name" value="rRNA-MeTfrase_E"/>
</dbReference>
<dbReference type="GO" id="GO:0106339">
    <property type="term" value="F:tRNA (cytidine(32)-2'-O)-methyltransferase activity"/>
    <property type="evidence" value="ECO:0007669"/>
    <property type="project" value="EnsemblFungi"/>
</dbReference>
<evidence type="ECO:0000256" key="5">
    <source>
        <dbReference type="ARBA" id="ARBA00022694"/>
    </source>
</evidence>
<feature type="binding site" evidence="7">
    <location>
        <position position="96"/>
    </location>
    <ligand>
        <name>S-adenosyl-L-methionine</name>
        <dbReference type="ChEBI" id="CHEBI:59789"/>
    </ligand>
</feature>
<proteinExistence type="inferred from homology"/>
<dbReference type="Proteomes" id="UP000095009">
    <property type="component" value="Unassembled WGS sequence"/>
</dbReference>
<dbReference type="AlphaFoldDB" id="A0A1E3PN01"/>
<keyword evidence="3 7" id="KW-0808">Transferase</keyword>
<keyword evidence="10" id="KW-1185">Reference proteome</keyword>
<dbReference type="EC" id="2.1.1.205" evidence="7"/>
<evidence type="ECO:0000256" key="3">
    <source>
        <dbReference type="ARBA" id="ARBA00022679"/>
    </source>
</evidence>
<dbReference type="Gene3D" id="3.40.50.150">
    <property type="entry name" value="Vaccinia Virus protein VP39"/>
    <property type="match status" value="1"/>
</dbReference>
<dbReference type="SUPFAM" id="SSF53335">
    <property type="entry name" value="S-adenosyl-L-methionine-dependent methyltransferases"/>
    <property type="match status" value="1"/>
</dbReference>
<dbReference type="PANTHER" id="PTHR10920">
    <property type="entry name" value="RIBOSOMAL RNA METHYLTRANSFERASE"/>
    <property type="match status" value="1"/>
</dbReference>
<protein>
    <recommendedName>
        <fullName evidence="7">Putative tRNA (cytidine(32)/guanosine(34)-2'-O)-methyltransferase</fullName>
        <ecNumber evidence="7">2.1.1.205</ecNumber>
    </recommendedName>
    <alternativeName>
        <fullName evidence="7">2'-O-ribose RNA methyltransferase TRM7 homolog</fullName>
    </alternativeName>
</protein>
<feature type="binding site" evidence="7">
    <location>
        <position position="80"/>
    </location>
    <ligand>
        <name>S-adenosyl-L-methionine</name>
        <dbReference type="ChEBI" id="CHEBI:59789"/>
    </ligand>
</feature>
<feature type="domain" description="Ribosomal RNA methyltransferase FtsJ" evidence="8">
    <location>
        <begin position="21"/>
        <end position="204"/>
    </location>
</feature>
<comment type="catalytic activity">
    <reaction evidence="6 7">
        <text>cytidine(32)/guanosine(34) in tRNA + 2 S-adenosyl-L-methionine = 2'-O-methylcytidine(32)/2'-O-methylguanosine(34) in tRNA + 2 S-adenosyl-L-homocysteine + 2 H(+)</text>
        <dbReference type="Rhea" id="RHEA:42396"/>
        <dbReference type="Rhea" id="RHEA-COMP:10246"/>
        <dbReference type="Rhea" id="RHEA-COMP:10247"/>
        <dbReference type="ChEBI" id="CHEBI:15378"/>
        <dbReference type="ChEBI" id="CHEBI:57856"/>
        <dbReference type="ChEBI" id="CHEBI:59789"/>
        <dbReference type="ChEBI" id="CHEBI:74269"/>
        <dbReference type="ChEBI" id="CHEBI:74445"/>
        <dbReference type="ChEBI" id="CHEBI:74495"/>
        <dbReference type="ChEBI" id="CHEBI:82748"/>
        <dbReference type="EC" id="2.1.1.205"/>
    </reaction>
</comment>
<evidence type="ECO:0000256" key="2">
    <source>
        <dbReference type="ARBA" id="ARBA00022603"/>
    </source>
</evidence>
<evidence type="ECO:0000313" key="10">
    <source>
        <dbReference type="Proteomes" id="UP000095009"/>
    </source>
</evidence>
<dbReference type="GO" id="GO:0106340">
    <property type="term" value="F:tRNA (guanosine(34)-2'-O)-methyltransferase activity"/>
    <property type="evidence" value="ECO:0007669"/>
    <property type="project" value="EnsemblFungi"/>
</dbReference>
<feature type="binding site" evidence="7">
    <location>
        <position position="121"/>
    </location>
    <ligand>
        <name>S-adenosyl-L-methionine</name>
        <dbReference type="ChEBI" id="CHEBI:59789"/>
    </ligand>
</feature>
<evidence type="ECO:0000256" key="6">
    <source>
        <dbReference type="ARBA" id="ARBA00048902"/>
    </source>
</evidence>
<feature type="binding site" evidence="7">
    <location>
        <position position="53"/>
    </location>
    <ligand>
        <name>S-adenosyl-L-methionine</name>
        <dbReference type="ChEBI" id="CHEBI:59789"/>
    </ligand>
</feature>
<evidence type="ECO:0000313" key="9">
    <source>
        <dbReference type="EMBL" id="ODQ66207.1"/>
    </source>
</evidence>
<keyword evidence="5 7" id="KW-0819">tRNA processing</keyword>
<evidence type="ECO:0000259" key="8">
    <source>
        <dbReference type="Pfam" id="PF01728"/>
    </source>
</evidence>
<comment type="function">
    <text evidence="7">Methylates the 2'-O-ribose of nucleotides at positions 32 and 34 of the tRNA anticodon loop of substrate tRNAs.</text>
</comment>
<dbReference type="HAMAP" id="MF_01547">
    <property type="entry name" value="RNA_methyltr_E"/>
    <property type="match status" value="1"/>
</dbReference>
<dbReference type="PANTHER" id="PTHR10920:SF12">
    <property type="entry name" value="TRNA (CYTIDINE(32)_GUANOSINE(34)-2'-O)-METHYLTRANSFERASE-RELATED"/>
    <property type="match status" value="1"/>
</dbReference>
<evidence type="ECO:0000256" key="1">
    <source>
        <dbReference type="ARBA" id="ARBA00022490"/>
    </source>
</evidence>
<evidence type="ECO:0000256" key="4">
    <source>
        <dbReference type="ARBA" id="ARBA00022691"/>
    </source>
</evidence>
<comment type="similarity">
    <text evidence="7">Belongs to the class I-like SAM-binding methyltransferase superfamily. RNA methyltransferase RlmE family. TRM7 subfamily.</text>
</comment>
<organism evidence="9 10">
    <name type="scientific">Nadsonia fulvescens var. elongata DSM 6958</name>
    <dbReference type="NCBI Taxonomy" id="857566"/>
    <lineage>
        <taxon>Eukaryota</taxon>
        <taxon>Fungi</taxon>
        <taxon>Dikarya</taxon>
        <taxon>Ascomycota</taxon>
        <taxon>Saccharomycotina</taxon>
        <taxon>Dipodascomycetes</taxon>
        <taxon>Dipodascales</taxon>
        <taxon>Dipodascales incertae sedis</taxon>
        <taxon>Nadsonia</taxon>
    </lineage>
</organism>
<keyword evidence="4 7" id="KW-0949">S-adenosyl-L-methionine</keyword>
<feature type="active site" description="Proton acceptor" evidence="7">
    <location>
        <position position="161"/>
    </location>
</feature>
<dbReference type="GO" id="GO:0002128">
    <property type="term" value="P:tRNA nucleoside ribose methylation"/>
    <property type="evidence" value="ECO:0007669"/>
    <property type="project" value="UniProtKB-UniRule"/>
</dbReference>
<dbReference type="InterPro" id="IPR002877">
    <property type="entry name" value="RNA_MeTrfase_FtsJ_dom"/>
</dbReference>
<comment type="subcellular location">
    <subcellularLocation>
        <location evidence="7">Cytoplasm</location>
    </subcellularLocation>
</comment>
<dbReference type="OrthoDB" id="289250at2759"/>
<evidence type="ECO:0000256" key="7">
    <source>
        <dbReference type="HAMAP-Rule" id="MF_03162"/>
    </source>
</evidence>
<keyword evidence="2 7" id="KW-0489">Methyltransferase</keyword>
<feature type="binding site" evidence="7">
    <location>
        <position position="55"/>
    </location>
    <ligand>
        <name>S-adenosyl-L-methionine</name>
        <dbReference type="ChEBI" id="CHEBI:59789"/>
    </ligand>
</feature>
<keyword evidence="1 7" id="KW-0963">Cytoplasm</keyword>
<accession>A0A1E3PN01</accession>
<dbReference type="EMBL" id="KV454408">
    <property type="protein sequence ID" value="ODQ66207.1"/>
    <property type="molecule type" value="Genomic_DNA"/>
</dbReference>
<name>A0A1E3PN01_9ASCO</name>
<dbReference type="InterPro" id="IPR029063">
    <property type="entry name" value="SAM-dependent_MTases_sf"/>
</dbReference>
<sequence>MGKSSKDKRDLYYRKAKEQGWRARSAFKLLQLDSQFHLFEGVRRVVDLCAAPGSWSQVLSRELHDNVEKDVTPAKIVSVDLQPMAPINGVTTLQADITHPATLERILTIFGGEPADLVISDGAPDVTGLHDLDEYIQAQLILAALQLTTCLIRPGGSFVAKIFRGRDIDLMYSQLGFLFEKVTCAKPRSSRASSLEAFIVCQGYRPRPGWTPTLSDTVGGLKSTEEFFEGSGIGRDELSIGKKLNEVELDFEERVIAPFVACGDLSEYDSDATYTLEKSLTSVSLDPVQSPTAPPYKRALEMKRNNEIRG</sequence>
<dbReference type="InterPro" id="IPR028590">
    <property type="entry name" value="RNA_methyltr_E_TRM7"/>
</dbReference>
<reference evidence="9 10" key="1">
    <citation type="journal article" date="2016" name="Proc. Natl. Acad. Sci. U.S.A.">
        <title>Comparative genomics of biotechnologically important yeasts.</title>
        <authorList>
            <person name="Riley R."/>
            <person name="Haridas S."/>
            <person name="Wolfe K.H."/>
            <person name="Lopes M.R."/>
            <person name="Hittinger C.T."/>
            <person name="Goeker M."/>
            <person name="Salamov A.A."/>
            <person name="Wisecaver J.H."/>
            <person name="Long T.M."/>
            <person name="Calvey C.H."/>
            <person name="Aerts A.L."/>
            <person name="Barry K.W."/>
            <person name="Choi C."/>
            <person name="Clum A."/>
            <person name="Coughlan A.Y."/>
            <person name="Deshpande S."/>
            <person name="Douglass A.P."/>
            <person name="Hanson S.J."/>
            <person name="Klenk H.-P."/>
            <person name="LaButti K.M."/>
            <person name="Lapidus A."/>
            <person name="Lindquist E.A."/>
            <person name="Lipzen A.M."/>
            <person name="Meier-Kolthoff J.P."/>
            <person name="Ohm R.A."/>
            <person name="Otillar R.P."/>
            <person name="Pangilinan J.L."/>
            <person name="Peng Y."/>
            <person name="Rokas A."/>
            <person name="Rosa C.A."/>
            <person name="Scheuner C."/>
            <person name="Sibirny A.A."/>
            <person name="Slot J.C."/>
            <person name="Stielow J.B."/>
            <person name="Sun H."/>
            <person name="Kurtzman C.P."/>
            <person name="Blackwell M."/>
            <person name="Grigoriev I.V."/>
            <person name="Jeffries T.W."/>
        </authorList>
    </citation>
    <scope>NUCLEOTIDE SEQUENCE [LARGE SCALE GENOMIC DNA]</scope>
    <source>
        <strain evidence="9 10">DSM 6958</strain>
    </source>
</reference>
<dbReference type="GO" id="GO:0002181">
    <property type="term" value="P:cytoplasmic translation"/>
    <property type="evidence" value="ECO:0007669"/>
    <property type="project" value="UniProtKB-UniRule"/>
</dbReference>